<accession>A0A6A6ICW9</accession>
<dbReference type="AlphaFoldDB" id="A0A6A6ICW9"/>
<organism evidence="2 3">
    <name type="scientific">Trematosphaeria pertusa</name>
    <dbReference type="NCBI Taxonomy" id="390896"/>
    <lineage>
        <taxon>Eukaryota</taxon>
        <taxon>Fungi</taxon>
        <taxon>Dikarya</taxon>
        <taxon>Ascomycota</taxon>
        <taxon>Pezizomycotina</taxon>
        <taxon>Dothideomycetes</taxon>
        <taxon>Pleosporomycetidae</taxon>
        <taxon>Pleosporales</taxon>
        <taxon>Massarineae</taxon>
        <taxon>Trematosphaeriaceae</taxon>
        <taxon>Trematosphaeria</taxon>
    </lineage>
</organism>
<proteinExistence type="predicted"/>
<name>A0A6A6ICW9_9PLEO</name>
<dbReference type="OrthoDB" id="3933435at2759"/>
<sequence length="442" mass="49763">MTEKMCKVIQFQFTCHHSLKFRKSRCGGTYHKPTRSSIKAACCAEAYIILKVPHSCGKCQQDAWTSSWKRKLDRATSFRNRLMEKGSPGAAEISSLVSELENEYANAAWDVRQHFPPANHRTTIERVKFKEKVEGEVPKPPKSPLKLEIYPEDVVVKETKRMKTETEDADDDYVRSTDPMHPITTDYSHPLDNLDDSWVLEYLSSEDLEASAAIADGFDFASDGWDWGGSANVNGTADTDDWSSHEPSHANGSSELTVWGPDAEATPSSAVIGMNGLQTKEDVRKAQIEEAIKAFWEVVNTDTKDQQPQHPSTPIKQPPKSLLESPSVPQESSNCMPDCDTDAFKSDSDGCPEYLWTDGPSDEPFQHTASPLALTLPPSPNSTRSKFDKMRRQIHIYKDTNKERFYSKWLQISRMEIRQFEGPESQVLDPARLRNAKATSQQ</sequence>
<evidence type="ECO:0000313" key="2">
    <source>
        <dbReference type="EMBL" id="KAF2248425.1"/>
    </source>
</evidence>
<reference evidence="2" key="1">
    <citation type="journal article" date="2020" name="Stud. Mycol.">
        <title>101 Dothideomycetes genomes: a test case for predicting lifestyles and emergence of pathogens.</title>
        <authorList>
            <person name="Haridas S."/>
            <person name="Albert R."/>
            <person name="Binder M."/>
            <person name="Bloem J."/>
            <person name="Labutti K."/>
            <person name="Salamov A."/>
            <person name="Andreopoulos B."/>
            <person name="Baker S."/>
            <person name="Barry K."/>
            <person name="Bills G."/>
            <person name="Bluhm B."/>
            <person name="Cannon C."/>
            <person name="Castanera R."/>
            <person name="Culley D."/>
            <person name="Daum C."/>
            <person name="Ezra D."/>
            <person name="Gonzalez J."/>
            <person name="Henrissat B."/>
            <person name="Kuo A."/>
            <person name="Liang C."/>
            <person name="Lipzen A."/>
            <person name="Lutzoni F."/>
            <person name="Magnuson J."/>
            <person name="Mondo S."/>
            <person name="Nolan M."/>
            <person name="Ohm R."/>
            <person name="Pangilinan J."/>
            <person name="Park H.-J."/>
            <person name="Ramirez L."/>
            <person name="Alfaro M."/>
            <person name="Sun H."/>
            <person name="Tritt A."/>
            <person name="Yoshinaga Y."/>
            <person name="Zwiers L.-H."/>
            <person name="Turgeon B."/>
            <person name="Goodwin S."/>
            <person name="Spatafora J."/>
            <person name="Crous P."/>
            <person name="Grigoriev I."/>
        </authorList>
    </citation>
    <scope>NUCLEOTIDE SEQUENCE</scope>
    <source>
        <strain evidence="2">CBS 122368</strain>
    </source>
</reference>
<evidence type="ECO:0000256" key="1">
    <source>
        <dbReference type="SAM" id="MobiDB-lite"/>
    </source>
</evidence>
<dbReference type="RefSeq" id="XP_033683429.1">
    <property type="nucleotide sequence ID" value="XM_033829227.1"/>
</dbReference>
<dbReference type="EMBL" id="ML987196">
    <property type="protein sequence ID" value="KAF2248425.1"/>
    <property type="molecule type" value="Genomic_DNA"/>
</dbReference>
<evidence type="ECO:0000313" key="3">
    <source>
        <dbReference type="Proteomes" id="UP000800094"/>
    </source>
</evidence>
<gene>
    <name evidence="2" type="ORF">BU26DRAFT_520104</name>
</gene>
<feature type="region of interest" description="Disordered" evidence="1">
    <location>
        <begin position="231"/>
        <end position="267"/>
    </location>
</feature>
<feature type="region of interest" description="Disordered" evidence="1">
    <location>
        <begin position="160"/>
        <end position="188"/>
    </location>
</feature>
<keyword evidence="3" id="KW-1185">Reference proteome</keyword>
<feature type="region of interest" description="Disordered" evidence="1">
    <location>
        <begin position="302"/>
        <end position="385"/>
    </location>
</feature>
<dbReference type="Proteomes" id="UP000800094">
    <property type="component" value="Unassembled WGS sequence"/>
</dbReference>
<protein>
    <submittedName>
        <fullName evidence="2">Uncharacterized protein</fullName>
    </submittedName>
</protein>
<dbReference type="GeneID" id="54582557"/>
<feature type="region of interest" description="Disordered" evidence="1">
    <location>
        <begin position="421"/>
        <end position="442"/>
    </location>
</feature>